<dbReference type="PROSITE" id="PS50109">
    <property type="entry name" value="HIS_KIN"/>
    <property type="match status" value="1"/>
</dbReference>
<keyword evidence="14" id="KW-1185">Reference proteome</keyword>
<keyword evidence="5" id="KW-0808">Transferase</keyword>
<organism evidence="13 14">
    <name type="scientific">Spirosoma soli</name>
    <dbReference type="NCBI Taxonomy" id="1770529"/>
    <lineage>
        <taxon>Bacteria</taxon>
        <taxon>Pseudomonadati</taxon>
        <taxon>Bacteroidota</taxon>
        <taxon>Cytophagia</taxon>
        <taxon>Cytophagales</taxon>
        <taxon>Cytophagaceae</taxon>
        <taxon>Spirosoma</taxon>
    </lineage>
</organism>
<feature type="transmembrane region" description="Helical" evidence="10">
    <location>
        <begin position="366"/>
        <end position="391"/>
    </location>
</feature>
<dbReference type="SMART" id="SM00387">
    <property type="entry name" value="HATPase_c"/>
    <property type="match status" value="1"/>
</dbReference>
<accession>A0ABW5MAB2</accession>
<dbReference type="Pfam" id="PF00512">
    <property type="entry name" value="HisKA"/>
    <property type="match status" value="1"/>
</dbReference>
<dbReference type="CDD" id="cd00075">
    <property type="entry name" value="HATPase"/>
    <property type="match status" value="1"/>
</dbReference>
<name>A0ABW5MAB2_9BACT</name>
<feature type="transmembrane region" description="Helical" evidence="10">
    <location>
        <begin position="282"/>
        <end position="304"/>
    </location>
</feature>
<feature type="transmembrane region" description="Helical" evidence="10">
    <location>
        <begin position="325"/>
        <end position="346"/>
    </location>
</feature>
<evidence type="ECO:0000256" key="5">
    <source>
        <dbReference type="ARBA" id="ARBA00022679"/>
    </source>
</evidence>
<dbReference type="Proteomes" id="UP001597469">
    <property type="component" value="Unassembled WGS sequence"/>
</dbReference>
<proteinExistence type="predicted"/>
<dbReference type="EC" id="2.7.13.3" evidence="3"/>
<dbReference type="PROSITE" id="PS50885">
    <property type="entry name" value="HAMP"/>
    <property type="match status" value="1"/>
</dbReference>
<sequence>MKRIEEHIFLLLAVLAVGLSVLCFLFLEQNAPGATEEQYLSAVQQRVKEEMQISTSELHSVASILKYKPKPSFSDLNIPTKYPYFVYQNRRLLFWSDYRFIPSFSRVASVKTPRLIDFDQGRYIVSHQRIAKGADTVDVFSLVNIYHYYRSNNAYLQTGYNTEIFSLDPQLITEQRQNTFHSIYDNSSVFLFSVVPPKIDDYRNHSTPVNTVILATLGVIFLGLYVIQLMRKLKRRRQYELGFIGLAVYLVLLRGVMLYFGVPFLFIESDLFNPKFYASSVLVPSLGDLLLNVIVVAILAFYWVNHYYHSRSYAFVVRLPSWLKAILSLGCVVLSYVVFSLCYVELNNIYEKSQFTLDITLSIQFSLLKVVCLLVFITISIIYFLITHLLASLFLRYNRMSNLGRGVIIILIGTVLVTGFLAVLGWPLDWVFLLNGFYFLIAYLSQLPKTLYTFRYKTSIYFFLAAFVCAVTTASVVYNQEIKKQLVHEREFAAQLLAENDEFGEFLMSKAQESISKDTDIARSLRTDTLLVRERIQQRIKSVYLDKYFDKYDIEVFSFRANGQPLDISPGAKSLATLMARYSQPTYKTEYPGVYFVNEVSNEFIKQYLCFTAIRQPNPASLQSGDAIAKEDTVGYVVLDLRLRNERPKSVYPELLVDTKFIQNFDTQEYSYAIFSSRPTAGSLKSDPRGSNQPRYRTLNSNGSYNYERKFPVALLSNPTLFSEGIVANNYQHVAKRGSDGRIVVVSSAEYPFRNIFSNFSFLYLLLVLTVIVVIIAYAINYGFSEFNINYSTRIQILLNVAFFLPLLLVIVIILSVISSNYITNQESTYISNTRNIAANFVNYLDEHLQAKKRSKASMEEELSKIARDASIDINLFDTQGRLYTSTRPLIYESGYLSKHINPQAYIHVIEDKENQILLNESLGSKEYRTAYAGIKSYDGRLLGVLSIPYFYARPELDRQIIEVIASALSIFTGLFLFFLILSYFASHVLTKPLRLLTQKIRKTNLDRPNDPLPWHSDDEIGLLIREYNRMLVKLEESKLALAQNEKQSAWREMAKQVAHEIKNPLTPMKLTLQHLQRTFPNASESSIGASDLATRRVIQRTFDSLLDQIDNLSDIATSFSDFAKMPLPKNEIFEVTSVLNKAADLYADDNRISVRRQITVGPVMAIGDRQLIGRIITNLLINGIQSVPSDRKPQLDLRLYTKSDEVQIEIHDNGAGIPEAIRAKVFLPNFSTKRGGSGLGLAIAKRGVEHAGGTIWFETVENVGTSFFVSLPLAGISIPTVTSSSVSQP</sequence>
<evidence type="ECO:0000256" key="9">
    <source>
        <dbReference type="ARBA" id="ARBA00023012"/>
    </source>
</evidence>
<feature type="domain" description="Histidine kinase" evidence="11">
    <location>
        <begin position="1057"/>
        <end position="1276"/>
    </location>
</feature>
<dbReference type="PANTHER" id="PTHR43065">
    <property type="entry name" value="SENSOR HISTIDINE KINASE"/>
    <property type="match status" value="1"/>
</dbReference>
<evidence type="ECO:0000256" key="2">
    <source>
        <dbReference type="ARBA" id="ARBA00004370"/>
    </source>
</evidence>
<dbReference type="PANTHER" id="PTHR43065:SF10">
    <property type="entry name" value="PEROXIDE STRESS-ACTIVATED HISTIDINE KINASE MAK3"/>
    <property type="match status" value="1"/>
</dbReference>
<keyword evidence="10" id="KW-0472">Membrane</keyword>
<dbReference type="SUPFAM" id="SSF55874">
    <property type="entry name" value="ATPase domain of HSP90 chaperone/DNA topoisomerase II/histidine kinase"/>
    <property type="match status" value="1"/>
</dbReference>
<dbReference type="InterPro" id="IPR003661">
    <property type="entry name" value="HisK_dim/P_dom"/>
</dbReference>
<reference evidence="14" key="1">
    <citation type="journal article" date="2019" name="Int. J. Syst. Evol. Microbiol.">
        <title>The Global Catalogue of Microorganisms (GCM) 10K type strain sequencing project: providing services to taxonomists for standard genome sequencing and annotation.</title>
        <authorList>
            <consortium name="The Broad Institute Genomics Platform"/>
            <consortium name="The Broad Institute Genome Sequencing Center for Infectious Disease"/>
            <person name="Wu L."/>
            <person name="Ma J."/>
        </authorList>
    </citation>
    <scope>NUCLEOTIDE SEQUENCE [LARGE SCALE GENOMIC DNA]</scope>
    <source>
        <strain evidence="14">KCTC 42805</strain>
    </source>
</reference>
<keyword evidence="8" id="KW-0067">ATP-binding</keyword>
<feature type="transmembrane region" description="Helical" evidence="10">
    <location>
        <begin position="797"/>
        <end position="818"/>
    </location>
</feature>
<evidence type="ECO:0000256" key="4">
    <source>
        <dbReference type="ARBA" id="ARBA00022553"/>
    </source>
</evidence>
<gene>
    <name evidence="13" type="ORF">ACFSUS_21225</name>
</gene>
<feature type="domain" description="HAMP" evidence="12">
    <location>
        <begin position="988"/>
        <end position="1040"/>
    </location>
</feature>
<dbReference type="GO" id="GO:0016301">
    <property type="term" value="F:kinase activity"/>
    <property type="evidence" value="ECO:0007669"/>
    <property type="project" value="UniProtKB-KW"/>
</dbReference>
<keyword evidence="7 13" id="KW-0418">Kinase</keyword>
<keyword evidence="4" id="KW-0597">Phosphoprotein</keyword>
<dbReference type="Gene3D" id="3.30.565.10">
    <property type="entry name" value="Histidine kinase-like ATPase, C-terminal domain"/>
    <property type="match status" value="1"/>
</dbReference>
<feature type="transmembrane region" description="Helical" evidence="10">
    <location>
        <begin position="762"/>
        <end position="785"/>
    </location>
</feature>
<comment type="subcellular location">
    <subcellularLocation>
        <location evidence="2">Membrane</location>
    </subcellularLocation>
</comment>
<feature type="transmembrane region" description="Helical" evidence="10">
    <location>
        <begin position="403"/>
        <end position="424"/>
    </location>
</feature>
<evidence type="ECO:0000256" key="7">
    <source>
        <dbReference type="ARBA" id="ARBA00022777"/>
    </source>
</evidence>
<dbReference type="InterPro" id="IPR036890">
    <property type="entry name" value="HATPase_C_sf"/>
</dbReference>
<evidence type="ECO:0000256" key="10">
    <source>
        <dbReference type="SAM" id="Phobius"/>
    </source>
</evidence>
<dbReference type="SUPFAM" id="SSF47384">
    <property type="entry name" value="Homodimeric domain of signal transducing histidine kinase"/>
    <property type="match status" value="1"/>
</dbReference>
<evidence type="ECO:0000259" key="12">
    <source>
        <dbReference type="PROSITE" id="PS50885"/>
    </source>
</evidence>
<dbReference type="PRINTS" id="PR00344">
    <property type="entry name" value="BCTRLSENSOR"/>
</dbReference>
<feature type="transmembrane region" description="Helical" evidence="10">
    <location>
        <begin position="239"/>
        <end position="262"/>
    </location>
</feature>
<evidence type="ECO:0000256" key="6">
    <source>
        <dbReference type="ARBA" id="ARBA00022741"/>
    </source>
</evidence>
<evidence type="ECO:0000256" key="3">
    <source>
        <dbReference type="ARBA" id="ARBA00012438"/>
    </source>
</evidence>
<feature type="transmembrane region" description="Helical" evidence="10">
    <location>
        <begin position="459"/>
        <end position="478"/>
    </location>
</feature>
<keyword evidence="10" id="KW-1133">Transmembrane helix</keyword>
<dbReference type="EMBL" id="JBHULN010000016">
    <property type="protein sequence ID" value="MFD2573178.1"/>
    <property type="molecule type" value="Genomic_DNA"/>
</dbReference>
<dbReference type="InterPro" id="IPR003594">
    <property type="entry name" value="HATPase_dom"/>
</dbReference>
<feature type="transmembrane region" description="Helical" evidence="10">
    <location>
        <begin position="964"/>
        <end position="986"/>
    </location>
</feature>
<feature type="transmembrane region" description="Helical" evidence="10">
    <location>
        <begin position="209"/>
        <end position="227"/>
    </location>
</feature>
<keyword evidence="10" id="KW-0812">Transmembrane</keyword>
<protein>
    <recommendedName>
        <fullName evidence="3">histidine kinase</fullName>
        <ecNumber evidence="3">2.7.13.3</ecNumber>
    </recommendedName>
</protein>
<evidence type="ECO:0000256" key="8">
    <source>
        <dbReference type="ARBA" id="ARBA00022840"/>
    </source>
</evidence>
<comment type="caution">
    <text evidence="13">The sequence shown here is derived from an EMBL/GenBank/DDBJ whole genome shotgun (WGS) entry which is preliminary data.</text>
</comment>
<dbReference type="RefSeq" id="WP_381525774.1">
    <property type="nucleotide sequence ID" value="NZ_JBHULN010000016.1"/>
</dbReference>
<dbReference type="SMART" id="SM00388">
    <property type="entry name" value="HisKA"/>
    <property type="match status" value="1"/>
</dbReference>
<comment type="catalytic activity">
    <reaction evidence="1">
        <text>ATP + protein L-histidine = ADP + protein N-phospho-L-histidine.</text>
        <dbReference type="EC" id="2.7.13.3"/>
    </reaction>
</comment>
<dbReference type="Gene3D" id="1.10.287.130">
    <property type="match status" value="1"/>
</dbReference>
<keyword evidence="6" id="KW-0547">Nucleotide-binding</keyword>
<keyword evidence="9" id="KW-0902">Two-component regulatory system</keyword>
<evidence type="ECO:0000259" key="11">
    <source>
        <dbReference type="PROSITE" id="PS50109"/>
    </source>
</evidence>
<dbReference type="CDD" id="cd06225">
    <property type="entry name" value="HAMP"/>
    <property type="match status" value="1"/>
</dbReference>
<evidence type="ECO:0000313" key="13">
    <source>
        <dbReference type="EMBL" id="MFD2573178.1"/>
    </source>
</evidence>
<evidence type="ECO:0000313" key="14">
    <source>
        <dbReference type="Proteomes" id="UP001597469"/>
    </source>
</evidence>
<dbReference type="Gene3D" id="6.10.340.10">
    <property type="match status" value="1"/>
</dbReference>
<dbReference type="InterPro" id="IPR036097">
    <property type="entry name" value="HisK_dim/P_sf"/>
</dbReference>
<dbReference type="InterPro" id="IPR005467">
    <property type="entry name" value="His_kinase_dom"/>
</dbReference>
<dbReference type="Pfam" id="PF02518">
    <property type="entry name" value="HATPase_c"/>
    <property type="match status" value="1"/>
</dbReference>
<dbReference type="InterPro" id="IPR003660">
    <property type="entry name" value="HAMP_dom"/>
</dbReference>
<dbReference type="InterPro" id="IPR004358">
    <property type="entry name" value="Sig_transdc_His_kin-like_C"/>
</dbReference>
<dbReference type="CDD" id="cd00082">
    <property type="entry name" value="HisKA"/>
    <property type="match status" value="1"/>
</dbReference>
<evidence type="ECO:0000256" key="1">
    <source>
        <dbReference type="ARBA" id="ARBA00000085"/>
    </source>
</evidence>